<evidence type="ECO:0000313" key="2">
    <source>
        <dbReference type="EMBL" id="KAK4797561.1"/>
    </source>
</evidence>
<sequence>MESTRREYVHGTLHLPTQQEQQIFKKNGADFELKHSGPHKEQLIIRTLCPFVCWSHLSACLHSLISCTYGHLPIKAPLSPWLITITVFDYLPSSSEGEGAYFTVNSRTRWSSEPTPNCFLCFLISSPASPHHSRQMSPCLRGHVFELGVMKASSTSTTRTSNNSSSSTLSESSNSPFFICTRKPRTKRKRPNQKYNEAAALLSTAYPDIFSCPSQGLSRPLKFSSNGINSNFFDESSDLLLPFRAIDKSEFLLHHDEPVVPESVHGRPSFRTEPYSLPLSERPCQSPEDAEIQSNPMELFSCDYQEEFDADSNILDEEEMEEGIINAIMEGHTSAVDTAAGINNEPYSIGIAAAGFDRKIGSGFGFGRSMAVNNALRNVRGANNWWDFPFPTVDVLEITPKDSRSPMTDSAEKEKKKKIKKTKKKKDAEKPSKPKEVTNKVGPPDTTKPPKPEPKIELFLKLNYEGILSAWSGQGSPFSDEGAGSDAQGTDVSVSFCTFKDCALTPQTFSVHPSRFLQKEENKISIYDCSSGEAGADKSLPRSRRSEGGEGAAVQGEATNASLFQEDQVRGAKGERRSTTQNEGMYVY</sequence>
<dbReference type="PANTHER" id="PTHR31874:SF10">
    <property type="entry name" value="PROTEIN CHLOROPLAST IMPORT APPARATUS 2"/>
    <property type="match status" value="1"/>
</dbReference>
<accession>A0AAN7M1Y7</accession>
<dbReference type="InterPro" id="IPR052453">
    <property type="entry name" value="CONSTANS-like_ZF"/>
</dbReference>
<dbReference type="GO" id="GO:0006355">
    <property type="term" value="P:regulation of DNA-templated transcription"/>
    <property type="evidence" value="ECO:0007669"/>
    <property type="project" value="TreeGrafter"/>
</dbReference>
<proteinExistence type="predicted"/>
<dbReference type="AlphaFoldDB" id="A0AAN7M1Y7"/>
<name>A0AAN7M1Y7_TRANT</name>
<feature type="region of interest" description="Disordered" evidence="1">
    <location>
        <begin position="155"/>
        <end position="176"/>
    </location>
</feature>
<feature type="compositionally biased region" description="Basic and acidic residues" evidence="1">
    <location>
        <begin position="535"/>
        <end position="548"/>
    </location>
</feature>
<gene>
    <name evidence="2" type="ORF">SAY86_029887</name>
</gene>
<protein>
    <submittedName>
        <fullName evidence="2">Uncharacterized protein</fullName>
    </submittedName>
</protein>
<dbReference type="PANTHER" id="PTHR31874">
    <property type="entry name" value="CCT MOTIF FAMILY PROTEIN, EXPRESSED"/>
    <property type="match status" value="1"/>
</dbReference>
<reference evidence="2 3" key="1">
    <citation type="journal article" date="2023" name="Hortic Res">
        <title>Pangenome of water caltrop reveals structural variations and asymmetric subgenome divergence after allopolyploidization.</title>
        <authorList>
            <person name="Zhang X."/>
            <person name="Chen Y."/>
            <person name="Wang L."/>
            <person name="Yuan Y."/>
            <person name="Fang M."/>
            <person name="Shi L."/>
            <person name="Lu R."/>
            <person name="Comes H.P."/>
            <person name="Ma Y."/>
            <person name="Chen Y."/>
            <person name="Huang G."/>
            <person name="Zhou Y."/>
            <person name="Zheng Z."/>
            <person name="Qiu Y."/>
        </authorList>
    </citation>
    <scope>NUCLEOTIDE SEQUENCE [LARGE SCALE GENOMIC DNA]</scope>
    <source>
        <strain evidence="2">F231</strain>
    </source>
</reference>
<feature type="region of interest" description="Disordered" evidence="1">
    <location>
        <begin position="530"/>
        <end position="588"/>
    </location>
</feature>
<dbReference type="Proteomes" id="UP001346149">
    <property type="component" value="Unassembled WGS sequence"/>
</dbReference>
<comment type="caution">
    <text evidence="2">The sequence shown here is derived from an EMBL/GenBank/DDBJ whole genome shotgun (WGS) entry which is preliminary data.</text>
</comment>
<organism evidence="2 3">
    <name type="scientific">Trapa natans</name>
    <name type="common">Water chestnut</name>
    <dbReference type="NCBI Taxonomy" id="22666"/>
    <lineage>
        <taxon>Eukaryota</taxon>
        <taxon>Viridiplantae</taxon>
        <taxon>Streptophyta</taxon>
        <taxon>Embryophyta</taxon>
        <taxon>Tracheophyta</taxon>
        <taxon>Spermatophyta</taxon>
        <taxon>Magnoliopsida</taxon>
        <taxon>eudicotyledons</taxon>
        <taxon>Gunneridae</taxon>
        <taxon>Pentapetalae</taxon>
        <taxon>rosids</taxon>
        <taxon>malvids</taxon>
        <taxon>Myrtales</taxon>
        <taxon>Lythraceae</taxon>
        <taxon>Trapa</taxon>
    </lineage>
</organism>
<feature type="region of interest" description="Disordered" evidence="1">
    <location>
        <begin position="400"/>
        <end position="453"/>
    </location>
</feature>
<feature type="compositionally biased region" description="Basic and acidic residues" evidence="1">
    <location>
        <begin position="426"/>
        <end position="438"/>
    </location>
</feature>
<feature type="compositionally biased region" description="Basic and acidic residues" evidence="1">
    <location>
        <begin position="567"/>
        <end position="578"/>
    </location>
</feature>
<feature type="compositionally biased region" description="Basic and acidic residues" evidence="1">
    <location>
        <begin position="400"/>
        <end position="414"/>
    </location>
</feature>
<keyword evidence="3" id="KW-1185">Reference proteome</keyword>
<feature type="compositionally biased region" description="Polar residues" evidence="1">
    <location>
        <begin position="579"/>
        <end position="588"/>
    </location>
</feature>
<dbReference type="EMBL" id="JAXQNO010000005">
    <property type="protein sequence ID" value="KAK4797561.1"/>
    <property type="molecule type" value="Genomic_DNA"/>
</dbReference>
<evidence type="ECO:0000256" key="1">
    <source>
        <dbReference type="SAM" id="MobiDB-lite"/>
    </source>
</evidence>
<evidence type="ECO:0000313" key="3">
    <source>
        <dbReference type="Proteomes" id="UP001346149"/>
    </source>
</evidence>
<feature type="compositionally biased region" description="Low complexity" evidence="1">
    <location>
        <begin position="155"/>
        <end position="175"/>
    </location>
</feature>
<feature type="compositionally biased region" description="Basic residues" evidence="1">
    <location>
        <begin position="415"/>
        <end position="425"/>
    </location>
</feature>
<dbReference type="GO" id="GO:0005634">
    <property type="term" value="C:nucleus"/>
    <property type="evidence" value="ECO:0007669"/>
    <property type="project" value="TreeGrafter"/>
</dbReference>